<feature type="compositionally biased region" description="Polar residues" evidence="3">
    <location>
        <begin position="12"/>
        <end position="22"/>
    </location>
</feature>
<feature type="region of interest" description="Disordered" evidence="3">
    <location>
        <begin position="1"/>
        <end position="34"/>
    </location>
</feature>
<evidence type="ECO:0000256" key="2">
    <source>
        <dbReference type="ARBA" id="ARBA00023242"/>
    </source>
</evidence>
<evidence type="ECO:0000256" key="3">
    <source>
        <dbReference type="SAM" id="MobiDB-lite"/>
    </source>
</evidence>
<feature type="compositionally biased region" description="Acidic residues" evidence="3">
    <location>
        <begin position="475"/>
        <end position="486"/>
    </location>
</feature>
<reference evidence="5 6" key="1">
    <citation type="submission" date="2024-11" db="EMBL/GenBank/DDBJ databases">
        <title>Chromosome-level genome assembly of Eucalyptus globulus Labill. provides insights into its genome evolution.</title>
        <authorList>
            <person name="Li X."/>
        </authorList>
    </citation>
    <scope>NUCLEOTIDE SEQUENCE [LARGE SCALE GENOMIC DNA]</scope>
    <source>
        <strain evidence="5">CL2024</strain>
        <tissue evidence="5">Fresh tender leaves</tissue>
    </source>
</reference>
<evidence type="ECO:0000259" key="4">
    <source>
        <dbReference type="PROSITE" id="PS51916"/>
    </source>
</evidence>
<feature type="region of interest" description="Disordered" evidence="3">
    <location>
        <begin position="475"/>
        <end position="494"/>
    </location>
</feature>
<dbReference type="GO" id="GO:0005634">
    <property type="term" value="C:nucleus"/>
    <property type="evidence" value="ECO:0007669"/>
    <property type="project" value="UniProtKB-SubCell"/>
</dbReference>
<gene>
    <name evidence="5" type="ORF">ACJRO7_028011</name>
</gene>
<keyword evidence="6" id="KW-1185">Reference proteome</keyword>
<sequence>MAADQRRKLSNGAANVDSTLRGQSRAKRKRVESVEDGLNTKSHISLQWDVNQARVIAKKEQIGISWRDLKTFVDTPPHGHNVLADAFDIPREIFDLESLKNVLSHEAWKSCLSESERKFLKQFLPREAEAKEVVKSLFSGDNFHFGNPLTNWGASLQSGNLHPDAVVRREQQLKAEKKEYYSDLKKYHNDIIGCLLKLKESWESSKDPEKEFVQKIRRSRKNAGKKFSSPANGSIFREFEESVSASSEFSSWDGDERSNNSDKHLSTVLKGVVSKKRIGEKGKGKTSNSFAVLDNVLKAQKKPKKDKKLSKSSIIYNDGAKYMSYIKISKKQHELAKSMEQSGTTMHSKSLRPLLGNLDDFNVQPYEVFVEEEQKKLHEYWVRLAKEDIPSTYARWRNMQEQKHHMVRALEQELNERVESFTEDGEDEEETSESVSVDESVDGGQNTLNMENVKESLSGTSEDQNDDTKAEFAFDGENDEEPEPDFSPDSRNDQATGLASIMQDDQEPIPGSVHDLKDVDSVDNISTVHGERSPVPASSLNPPMKEISPLSGCHDFNHLNLESVDNRATSRTDNGPHNVSAFSRTPLPVSCHNPSMKEIISPLSGCHDFSHLNLESGDNRATSKSDNGPHSVSAFSGTLSHTNRMAGQGLPLSSGGGNIWQPVNMLHPFYESNTGPQGTSSSELKLTHPPVNDEQRGHWMDLECNLHQQSNEGSLKSYPNPDQNELLQSILKGQDMMSYNQEQKPTELHFAPSNSVLMEDSRFPSHFHQQPSLSMPLEQVQKTGNEVVYMQQNMSNNIFPDGGRYLFQRPEQVLPVNTQDWAVNPVRVPDPLQPPLIGGDLSNQNWFSGERHVRGGWTSSGTVCALSQSIGNASNLDQGLYSVLSHCNQLRPSSTSYDAIGSAEQFIPSRNYGLVGGPMPSMSNVLPPAAHSLDYMNRRDPTTSLMPNDTGWINLPHPNSSLNDPMGKPFLGSWNQ</sequence>
<keyword evidence="2" id="KW-0539">Nucleus</keyword>
<feature type="compositionally biased region" description="Acidic residues" evidence="3">
    <location>
        <begin position="421"/>
        <end position="432"/>
    </location>
</feature>
<comment type="caution">
    <text evidence="5">The sequence shown here is derived from an EMBL/GenBank/DDBJ whole genome shotgun (WGS) entry which is preliminary data.</text>
</comment>
<dbReference type="PROSITE" id="PS51916">
    <property type="entry name" value="DEUBAD"/>
    <property type="match status" value="1"/>
</dbReference>
<evidence type="ECO:0000313" key="6">
    <source>
        <dbReference type="Proteomes" id="UP001634007"/>
    </source>
</evidence>
<dbReference type="InterPro" id="IPR044867">
    <property type="entry name" value="DEUBAD_dom"/>
</dbReference>
<feature type="region of interest" description="Disordered" evidence="3">
    <location>
        <begin position="416"/>
        <end position="449"/>
    </location>
</feature>
<feature type="compositionally biased region" description="Low complexity" evidence="3">
    <location>
        <begin position="433"/>
        <end position="444"/>
    </location>
</feature>
<comment type="subcellular location">
    <subcellularLocation>
        <location evidence="1">Nucleus</location>
    </subcellularLocation>
</comment>
<protein>
    <recommendedName>
        <fullName evidence="4">DEUBAD domain-containing protein</fullName>
    </recommendedName>
</protein>
<evidence type="ECO:0000256" key="1">
    <source>
        <dbReference type="ARBA" id="ARBA00004123"/>
    </source>
</evidence>
<dbReference type="InterPro" id="IPR024867">
    <property type="entry name" value="NFRKB"/>
</dbReference>
<name>A0ABD3JT59_EUCGL</name>
<dbReference type="EMBL" id="JBJKBG010000007">
    <property type="protein sequence ID" value="KAL3731074.1"/>
    <property type="molecule type" value="Genomic_DNA"/>
</dbReference>
<dbReference type="PANTHER" id="PTHR13052:SF2">
    <property type="entry name" value="NUCLEAR FACTOR KAPPA-B-BINDING PROTEIN"/>
    <property type="match status" value="1"/>
</dbReference>
<evidence type="ECO:0000313" key="5">
    <source>
        <dbReference type="EMBL" id="KAL3731074.1"/>
    </source>
</evidence>
<dbReference type="CDD" id="cd21865">
    <property type="entry name" value="DEUBAD_NFRKB"/>
    <property type="match status" value="1"/>
</dbReference>
<organism evidence="5 6">
    <name type="scientific">Eucalyptus globulus</name>
    <name type="common">Tasmanian blue gum</name>
    <dbReference type="NCBI Taxonomy" id="34317"/>
    <lineage>
        <taxon>Eukaryota</taxon>
        <taxon>Viridiplantae</taxon>
        <taxon>Streptophyta</taxon>
        <taxon>Embryophyta</taxon>
        <taxon>Tracheophyta</taxon>
        <taxon>Spermatophyta</taxon>
        <taxon>Magnoliopsida</taxon>
        <taxon>eudicotyledons</taxon>
        <taxon>Gunneridae</taxon>
        <taxon>Pentapetalae</taxon>
        <taxon>rosids</taxon>
        <taxon>malvids</taxon>
        <taxon>Myrtales</taxon>
        <taxon>Myrtaceae</taxon>
        <taxon>Myrtoideae</taxon>
        <taxon>Eucalypteae</taxon>
        <taxon>Eucalyptus</taxon>
    </lineage>
</organism>
<proteinExistence type="predicted"/>
<accession>A0ABD3JT59</accession>
<feature type="domain" description="DEUBAD" evidence="4">
    <location>
        <begin position="90"/>
        <end position="201"/>
    </location>
</feature>
<dbReference type="AlphaFoldDB" id="A0ABD3JT59"/>
<dbReference type="Proteomes" id="UP001634007">
    <property type="component" value="Unassembled WGS sequence"/>
</dbReference>
<dbReference type="PANTHER" id="PTHR13052">
    <property type="entry name" value="NFRKB-RELATED"/>
    <property type="match status" value="1"/>
</dbReference>